<organism evidence="2 3">
    <name type="scientific">Brevibacillus panacihumi W25</name>
    <dbReference type="NCBI Taxonomy" id="1408254"/>
    <lineage>
        <taxon>Bacteria</taxon>
        <taxon>Bacillati</taxon>
        <taxon>Bacillota</taxon>
        <taxon>Bacilli</taxon>
        <taxon>Bacillales</taxon>
        <taxon>Paenibacillaceae</taxon>
        <taxon>Brevibacillus</taxon>
    </lineage>
</organism>
<reference evidence="2 3" key="1">
    <citation type="journal article" date="2014" name="Genome Announc.">
        <title>Draft Genome Sequence of Brevibacillus panacihumi Strain W25, a Halotolerant Hydrocarbon-Degrading Bacterium.</title>
        <authorList>
            <person name="Wang X."/>
            <person name="Jin D."/>
            <person name="Zhou L."/>
            <person name="Wu L."/>
            <person name="An W."/>
            <person name="Chen Y."/>
            <person name="Zhao L."/>
        </authorList>
    </citation>
    <scope>NUCLEOTIDE SEQUENCE [LARGE SCALE GENOMIC DNA]</scope>
    <source>
        <strain evidence="2 3">W25</strain>
    </source>
</reference>
<feature type="chain" id="PRO_5004751624" evidence="1">
    <location>
        <begin position="24"/>
        <end position="39"/>
    </location>
</feature>
<dbReference type="AlphaFoldDB" id="V6MMR3"/>
<dbReference type="Proteomes" id="UP000017973">
    <property type="component" value="Unassembled WGS sequence"/>
</dbReference>
<evidence type="ECO:0000256" key="1">
    <source>
        <dbReference type="SAM" id="SignalP"/>
    </source>
</evidence>
<dbReference type="EMBL" id="AYJU01000001">
    <property type="protein sequence ID" value="EST56788.1"/>
    <property type="molecule type" value="Genomic_DNA"/>
</dbReference>
<keyword evidence="3" id="KW-1185">Reference proteome</keyword>
<dbReference type="PATRIC" id="fig|1408254.3.peg.1038"/>
<evidence type="ECO:0000313" key="2">
    <source>
        <dbReference type="EMBL" id="EST56788.1"/>
    </source>
</evidence>
<dbReference type="HOGENOM" id="CLU_3305850_0_0_9"/>
<sequence>MKKFLAVVFSVAMVMSVTAGATAAETQGCYAQRVCQEIY</sequence>
<gene>
    <name evidence="2" type="ORF">T458_05145</name>
</gene>
<keyword evidence="1" id="KW-0732">Signal</keyword>
<protein>
    <submittedName>
        <fullName evidence="2">Uncharacterized protein</fullName>
    </submittedName>
</protein>
<comment type="caution">
    <text evidence="2">The sequence shown here is derived from an EMBL/GenBank/DDBJ whole genome shotgun (WGS) entry which is preliminary data.</text>
</comment>
<feature type="signal peptide" evidence="1">
    <location>
        <begin position="1"/>
        <end position="23"/>
    </location>
</feature>
<evidence type="ECO:0000313" key="3">
    <source>
        <dbReference type="Proteomes" id="UP000017973"/>
    </source>
</evidence>
<proteinExistence type="predicted"/>
<accession>V6MMR3</accession>
<name>V6MMR3_9BACL</name>